<feature type="region of interest" description="Disordered" evidence="1">
    <location>
        <begin position="176"/>
        <end position="198"/>
    </location>
</feature>
<protein>
    <submittedName>
        <fullName evidence="2">Uncharacterized protein</fullName>
    </submittedName>
</protein>
<organism evidence="2 3">
    <name type="scientific">Allacma fusca</name>
    <dbReference type="NCBI Taxonomy" id="39272"/>
    <lineage>
        <taxon>Eukaryota</taxon>
        <taxon>Metazoa</taxon>
        <taxon>Ecdysozoa</taxon>
        <taxon>Arthropoda</taxon>
        <taxon>Hexapoda</taxon>
        <taxon>Collembola</taxon>
        <taxon>Symphypleona</taxon>
        <taxon>Sminthuridae</taxon>
        <taxon>Allacma</taxon>
    </lineage>
</organism>
<sequence>METLYVTSDQCIVCTQPVSLLSEEMIALNPSNSQSNVTSTGPTADDVLPILFQQWLVPSEEKVILGHKSSQYCTSCYQRNEEILGVLRQLKALNACLEALQNSVENDLRNSFSHFSAEPILVPAESLPELDRKNSIRLGIFKKLNLIQVQEPFKIGDSHEDDPSWYHVTNEVIVEHSSSSSNRGSEKPLSAPCQSEKEELEMDTASDDIFEDGSSNDIKVKLLNSSPPAGKNQMEIHTADAIVLVERLPKALLEHLPININSLASHGITIPRNKTRRRKFNGPRFVCRVPKCP</sequence>
<evidence type="ECO:0000313" key="3">
    <source>
        <dbReference type="Proteomes" id="UP000708208"/>
    </source>
</evidence>
<name>A0A8J2KQM6_9HEXA</name>
<dbReference type="EMBL" id="CAJVCH010405913">
    <property type="protein sequence ID" value="CAG7817866.1"/>
    <property type="molecule type" value="Genomic_DNA"/>
</dbReference>
<gene>
    <name evidence="2" type="ORF">AFUS01_LOCUS28405</name>
</gene>
<evidence type="ECO:0000313" key="2">
    <source>
        <dbReference type="EMBL" id="CAG7817866.1"/>
    </source>
</evidence>
<accession>A0A8J2KQM6</accession>
<dbReference type="Proteomes" id="UP000708208">
    <property type="component" value="Unassembled WGS sequence"/>
</dbReference>
<evidence type="ECO:0000256" key="1">
    <source>
        <dbReference type="SAM" id="MobiDB-lite"/>
    </source>
</evidence>
<reference evidence="2" key="1">
    <citation type="submission" date="2021-06" db="EMBL/GenBank/DDBJ databases">
        <authorList>
            <person name="Hodson N. C."/>
            <person name="Mongue J. A."/>
            <person name="Jaron S. K."/>
        </authorList>
    </citation>
    <scope>NUCLEOTIDE SEQUENCE</scope>
</reference>
<feature type="non-terminal residue" evidence="2">
    <location>
        <position position="1"/>
    </location>
</feature>
<dbReference type="AlphaFoldDB" id="A0A8J2KQM6"/>
<comment type="caution">
    <text evidence="2">The sequence shown here is derived from an EMBL/GenBank/DDBJ whole genome shotgun (WGS) entry which is preliminary data.</text>
</comment>
<proteinExistence type="predicted"/>
<keyword evidence="3" id="KW-1185">Reference proteome</keyword>